<name>A0AAI8GBU7_9FLAO</name>
<dbReference type="Proteomes" id="UP000304840">
    <property type="component" value="Chromosome"/>
</dbReference>
<gene>
    <name evidence="1" type="ORF">UN65_12255</name>
</gene>
<reference evidence="1 2" key="2">
    <citation type="submission" date="2019-05" db="EMBL/GenBank/DDBJ databases">
        <authorList>
            <person name="Ravantti J.J."/>
        </authorList>
    </citation>
    <scope>NUCLEOTIDE SEQUENCE [LARGE SCALE GENOMIC DNA]</scope>
    <source>
        <strain evidence="1 2">B185</strain>
    </source>
</reference>
<dbReference type="AlphaFoldDB" id="A0AAI8GBU7"/>
<evidence type="ECO:0000313" key="2">
    <source>
        <dbReference type="Proteomes" id="UP000304840"/>
    </source>
</evidence>
<sequence length="165" mass="19746">MNITNKFFPKSEKNKIIILTLEINKPHLNIDEFKNFEIMNCYELLEKQNYDSLNDSNEKRIEYIANEIINSKINILICDVCFSITDFDKISELLKPNKLIINKILVPNESKRKSKLLDGQEIYRNHSRWLDFYPGQIEEIHEEFEMKIKNLKTKYKNTETEILEI</sequence>
<protein>
    <submittedName>
        <fullName evidence="1">Uncharacterized protein</fullName>
    </submittedName>
</protein>
<reference evidence="2" key="1">
    <citation type="submission" date="2016-03" db="EMBL/GenBank/DDBJ databases">
        <title>Flavobacterium columnare strain B185, complete genome.</title>
        <authorList>
            <person name="Sundberg L.-R."/>
            <person name="Papponen P."/>
            <person name="Laanto E."/>
        </authorList>
    </citation>
    <scope>NUCLEOTIDE SEQUENCE [LARGE SCALE GENOMIC DNA]</scope>
    <source>
        <strain evidence="2">B185</strain>
    </source>
</reference>
<organism evidence="1 2">
    <name type="scientific">Flavobacterium columnare</name>
    <dbReference type="NCBI Taxonomy" id="996"/>
    <lineage>
        <taxon>Bacteria</taxon>
        <taxon>Pseudomonadati</taxon>
        <taxon>Bacteroidota</taxon>
        <taxon>Flavobacteriia</taxon>
        <taxon>Flavobacteriales</taxon>
        <taxon>Flavobacteriaceae</taxon>
        <taxon>Flavobacterium</taxon>
    </lineage>
</organism>
<dbReference type="RefSeq" id="WP_138425653.1">
    <property type="nucleotide sequence ID" value="NZ_CP010992.1"/>
</dbReference>
<dbReference type="EMBL" id="CP010992">
    <property type="protein sequence ID" value="AMO21004.1"/>
    <property type="molecule type" value="Genomic_DNA"/>
</dbReference>
<proteinExistence type="predicted"/>
<evidence type="ECO:0000313" key="1">
    <source>
        <dbReference type="EMBL" id="AMO21004.1"/>
    </source>
</evidence>
<accession>A0AAI8GBU7</accession>